<evidence type="ECO:0000313" key="2">
    <source>
        <dbReference type="Proteomes" id="UP000054715"/>
    </source>
</evidence>
<organism evidence="1 2">
    <name type="scientific">Legionella jamestowniensis</name>
    <dbReference type="NCBI Taxonomy" id="455"/>
    <lineage>
        <taxon>Bacteria</taxon>
        <taxon>Pseudomonadati</taxon>
        <taxon>Pseudomonadota</taxon>
        <taxon>Gammaproteobacteria</taxon>
        <taxon>Legionellales</taxon>
        <taxon>Legionellaceae</taxon>
        <taxon>Legionella</taxon>
    </lineage>
</organism>
<dbReference type="InterPro" id="IPR027417">
    <property type="entry name" value="P-loop_NTPase"/>
</dbReference>
<proteinExistence type="predicted"/>
<dbReference type="OrthoDB" id="9004810at2"/>
<reference evidence="1 2" key="1">
    <citation type="submission" date="2015-11" db="EMBL/GenBank/DDBJ databases">
        <title>Genomic analysis of 38 Legionella species identifies large and diverse effector repertoires.</title>
        <authorList>
            <person name="Burstein D."/>
            <person name="Amaro F."/>
            <person name="Zusman T."/>
            <person name="Lifshitz Z."/>
            <person name="Cohen O."/>
            <person name="Gilbert J.A."/>
            <person name="Pupko T."/>
            <person name="Shuman H.A."/>
            <person name="Segal G."/>
        </authorList>
    </citation>
    <scope>NUCLEOTIDE SEQUENCE [LARGE SCALE GENOMIC DNA]</scope>
    <source>
        <strain evidence="1 2">JA-26-G1-E2</strain>
    </source>
</reference>
<comment type="caution">
    <text evidence="1">The sequence shown here is derived from an EMBL/GenBank/DDBJ whole genome shotgun (WGS) entry which is preliminary data.</text>
</comment>
<dbReference type="SUPFAM" id="SSF52540">
    <property type="entry name" value="P-loop containing nucleoside triphosphate hydrolases"/>
    <property type="match status" value="1"/>
</dbReference>
<sequence length="1325" mass="153080">MNYIPRRIEIIDDSDKKKICSDADFFAMDGPLILLGEPGSGKSTLLREFKERTNSICYDAVSIMLSPAIEAVSKPSKIIIDGIDEVTVYKKELISDNILSKISHHHSPNFILACRTADWKDAVNSKIIQNRWNKKPILGHLLSLNDREIIEFINNEGKEIDGNDFFIEAQKRGVVDLLRNPNNLSLFLKAHQQNGGWPSSKLDLYENACLTLLEEHSEIHASIKTPPNIHKLIETAGCICAQLLLSGKIGVSINNKDLSAPKIEEFFDENSSNELMQHILSTMLFRSDSNNILVPCHRTVAEFLAAKWLGNKLNNKLSIRRLEALLYGDRYIVPSALRGLHAWLAVFCQPERNSFINRDPYGFLKYSDPTILTTEQLKFLLKSLQKIAKDDPYFRAEDWHISVGDGLLRPELRDDVLSILHTKDTPFQLSYLIIQSIEHTASPNFIDSIKDELISILLEQTVTLVEREAVVTALKKCTIEPNWIIISDKLHHHDEINSLYLILDIFRVATKLYNSDKISEIFLEILKKSAEDKQISLIALGYKLFEQLSIEQIEGCIRSFLKELGSASSEKNEKIQNKIKRLVLQFTQERMKRISKPVPQELWTWLSIIETNASRHHNEYDEITKYLSENTDYRRSLQSVAIKSSKPDKLWLIFCLSHTWLWVIEEDIIFHLDNIMGLHTSDNELKWKELVRWIFAYQPFTGAALKHAQDQAILNINLKKHIHDIELQRANGKKEIEQYEKKQAAHRSRQKKKVIERHQQYHEIRDQLVSGKHINGLNQIAKAYLGWFSDIQGNEPKKRVVELLGIELLPLAINGICSAIEENNIPTVHEIIQLRINQNLISPFEAILLAYCDIILSRNEKLDEIPLNIAHSALAACHWGASFKSNDISSSVQKELEFILFKDSLSKENFIYETIEPYLYSEERYVPGLYRIQTDSLFQDIAGKVALKWLNNYQKLAYDSLKTVLTIAICYSPNDVIKLIREQISKQEFDKCPQRDIWISTCFLLDFESHFEILNQYTSEDKISIWVLSEFIFVDKKISTYWPKMNAQQLYFFILKFGSIWPPVPYPTGSWEGNQHPWDASRLIKGCITELSLITTQEAQDLISDLINKNDLCQYCDELKHALTENKKHKSESYKKYFSLQDVQNILLSKEPTGHKDLQALLIDQLEILQLRLKGSETSDFKFYWDNENPHKENYCRDLIASALTPHLEKYNARAHVEGARSDDKRCDLLSTYNLLDVPIEIKGQWHTDLWSAAIDQLQNYSTDYHANGFGVYLVLWFGNKTTSKLPKAWKRKRPQSLQEMKNKLNECYKDISDKTKIFVLDLSK</sequence>
<dbReference type="EMBL" id="LNYG01000013">
    <property type="protein sequence ID" value="KTD07287.1"/>
    <property type="molecule type" value="Genomic_DNA"/>
</dbReference>
<protein>
    <submittedName>
        <fullName evidence="1">Uncharacterized protein</fullName>
    </submittedName>
</protein>
<dbReference type="RefSeq" id="WP_010652881.1">
    <property type="nucleotide sequence ID" value="NZ_CAAAJF010000005.1"/>
</dbReference>
<dbReference type="STRING" id="455.Ljam_1482"/>
<name>A0A0W0UHV5_9GAMM</name>
<dbReference type="PATRIC" id="fig|455.5.peg.1566"/>
<evidence type="ECO:0000313" key="1">
    <source>
        <dbReference type="EMBL" id="KTD07287.1"/>
    </source>
</evidence>
<accession>A0A0W0UHV5</accession>
<dbReference type="Proteomes" id="UP000054715">
    <property type="component" value="Unassembled WGS sequence"/>
</dbReference>
<gene>
    <name evidence="1" type="ORF">Ljam_1482</name>
</gene>